<dbReference type="GO" id="GO:0019843">
    <property type="term" value="F:rRNA binding"/>
    <property type="evidence" value="ECO:0007669"/>
    <property type="project" value="UniProtKB-UniRule"/>
</dbReference>
<dbReference type="InterPro" id="IPR012678">
    <property type="entry name" value="Ribosomal_uL23/eL15/eS24_sf"/>
</dbReference>
<keyword evidence="2 4" id="KW-0689">Ribosomal protein</keyword>
<reference evidence="5 6" key="1">
    <citation type="journal article" date="2016" name="Nat. Commun.">
        <title>Thousands of microbial genomes shed light on interconnected biogeochemical processes in an aquifer system.</title>
        <authorList>
            <person name="Anantharaman K."/>
            <person name="Brown C.T."/>
            <person name="Hug L.A."/>
            <person name="Sharon I."/>
            <person name="Castelle C.J."/>
            <person name="Probst A.J."/>
            <person name="Thomas B.C."/>
            <person name="Singh A."/>
            <person name="Wilkins M.J."/>
            <person name="Karaoz U."/>
            <person name="Brodie E.L."/>
            <person name="Williams K.H."/>
            <person name="Hubbard S.S."/>
            <person name="Banfield J.F."/>
        </authorList>
    </citation>
    <scope>NUCLEOTIDE SEQUENCE [LARGE SCALE GENOMIC DNA]</scope>
</reference>
<evidence type="ECO:0000256" key="2">
    <source>
        <dbReference type="ARBA" id="ARBA00022980"/>
    </source>
</evidence>
<name>A0A1F6CDF8_9BACT</name>
<comment type="function">
    <text evidence="4">One of the early assembly proteins it binds 23S rRNA. One of the proteins that surrounds the polypeptide exit tunnel on the outside of the ribosome. Forms the main docking site for trigger factor binding to the ribosome.</text>
</comment>
<evidence type="ECO:0000313" key="5">
    <source>
        <dbReference type="EMBL" id="OGG47238.1"/>
    </source>
</evidence>
<evidence type="ECO:0000313" key="6">
    <source>
        <dbReference type="Proteomes" id="UP000178344"/>
    </source>
</evidence>
<dbReference type="InterPro" id="IPR012677">
    <property type="entry name" value="Nucleotide-bd_a/b_plait_sf"/>
</dbReference>
<dbReference type="Gene3D" id="3.30.70.330">
    <property type="match status" value="1"/>
</dbReference>
<dbReference type="GO" id="GO:0006412">
    <property type="term" value="P:translation"/>
    <property type="evidence" value="ECO:0007669"/>
    <property type="project" value="UniProtKB-UniRule"/>
</dbReference>
<dbReference type="HAMAP" id="MF_01369_B">
    <property type="entry name" value="Ribosomal_uL23_B"/>
    <property type="match status" value="1"/>
</dbReference>
<evidence type="ECO:0000256" key="1">
    <source>
        <dbReference type="ARBA" id="ARBA00006700"/>
    </source>
</evidence>
<dbReference type="GO" id="GO:0003735">
    <property type="term" value="F:structural constituent of ribosome"/>
    <property type="evidence" value="ECO:0007669"/>
    <property type="project" value="InterPro"/>
</dbReference>
<dbReference type="Proteomes" id="UP000178344">
    <property type="component" value="Unassembled WGS sequence"/>
</dbReference>
<organism evidence="5 6">
    <name type="scientific">Candidatus Kaiserbacteria bacterium RIFCSPHIGHO2_01_FULL_49_13</name>
    <dbReference type="NCBI Taxonomy" id="1798477"/>
    <lineage>
        <taxon>Bacteria</taxon>
        <taxon>Candidatus Kaiseribacteriota</taxon>
    </lineage>
</organism>
<protein>
    <recommendedName>
        <fullName evidence="4">Large ribosomal subunit protein uL23</fullName>
    </recommendedName>
</protein>
<dbReference type="GO" id="GO:1990904">
    <property type="term" value="C:ribonucleoprotein complex"/>
    <property type="evidence" value="ECO:0007669"/>
    <property type="project" value="UniProtKB-KW"/>
</dbReference>
<keyword evidence="4" id="KW-0699">rRNA-binding</keyword>
<evidence type="ECO:0000256" key="3">
    <source>
        <dbReference type="ARBA" id="ARBA00023274"/>
    </source>
</evidence>
<comment type="similarity">
    <text evidence="1 4">Belongs to the universal ribosomal protein uL23 family.</text>
</comment>
<proteinExistence type="inferred from homology"/>
<dbReference type="SUPFAM" id="SSF54189">
    <property type="entry name" value="Ribosomal proteins S24e, L23 and L15e"/>
    <property type="match status" value="1"/>
</dbReference>
<dbReference type="Pfam" id="PF00276">
    <property type="entry name" value="Ribosomal_L23"/>
    <property type="match status" value="1"/>
</dbReference>
<keyword evidence="3 4" id="KW-0687">Ribonucleoprotein</keyword>
<evidence type="ECO:0000256" key="4">
    <source>
        <dbReference type="HAMAP-Rule" id="MF_01369"/>
    </source>
</evidence>
<dbReference type="EMBL" id="MFKQ01000022">
    <property type="protein sequence ID" value="OGG47238.1"/>
    <property type="molecule type" value="Genomic_DNA"/>
</dbReference>
<sequence>MLRGTNAAILRAPRITEKASFAQERGVYVFTVLPRATKADIGRAVFEIYGVRPRKIHIAQIPSKLVYSARRRKPGIKVGGKKAYVYLRAGEKIEVV</sequence>
<comment type="caution">
    <text evidence="5">The sequence shown here is derived from an EMBL/GenBank/DDBJ whole genome shotgun (WGS) entry which is preliminary data.</text>
</comment>
<comment type="subunit">
    <text evidence="4">Part of the 50S ribosomal subunit. Contacts protein L29, and trigger factor when it is bound to the ribosome.</text>
</comment>
<keyword evidence="4" id="KW-0694">RNA-binding</keyword>
<dbReference type="InterPro" id="IPR013025">
    <property type="entry name" value="Ribosomal_uL23-like"/>
</dbReference>
<dbReference type="AlphaFoldDB" id="A0A1F6CDF8"/>
<accession>A0A1F6CDF8</accession>
<gene>
    <name evidence="4" type="primary">rplW</name>
    <name evidence="5" type="ORF">A2671_02500</name>
</gene>
<dbReference type="GO" id="GO:0005840">
    <property type="term" value="C:ribosome"/>
    <property type="evidence" value="ECO:0007669"/>
    <property type="project" value="UniProtKB-KW"/>
</dbReference>